<dbReference type="Gene3D" id="3.40.50.1820">
    <property type="entry name" value="alpha/beta hydrolase"/>
    <property type="match status" value="1"/>
</dbReference>
<dbReference type="FunCoup" id="F6XKZ6">
    <property type="interactions" value="171"/>
</dbReference>
<name>F6XKZ6_CIOIN</name>
<keyword evidence="4" id="KW-1185">Reference proteome</keyword>
<proteinExistence type="inferred from homology"/>
<feature type="domain" description="AB hydrolase-1" evidence="2">
    <location>
        <begin position="7"/>
        <end position="244"/>
    </location>
</feature>
<dbReference type="Pfam" id="PF00561">
    <property type="entry name" value="Abhydrolase_1"/>
    <property type="match status" value="1"/>
</dbReference>
<evidence type="ECO:0000313" key="3">
    <source>
        <dbReference type="Ensembl" id="ENSCINP00000019002.3"/>
    </source>
</evidence>
<dbReference type="GeneTree" id="ENSGT00390000016277"/>
<dbReference type="SUPFAM" id="SSF53474">
    <property type="entry name" value="alpha/beta-Hydrolases"/>
    <property type="match status" value="1"/>
</dbReference>
<evidence type="ECO:0000313" key="4">
    <source>
        <dbReference type="Proteomes" id="UP000008144"/>
    </source>
</evidence>
<reference evidence="3" key="2">
    <citation type="journal article" date="2008" name="Genome Biol.">
        <title>Improved genome assembly and evidence-based global gene model set for the chordate Ciona intestinalis: new insight into intron and operon populations.</title>
        <authorList>
            <person name="Satou Y."/>
            <person name="Mineta K."/>
            <person name="Ogasawara M."/>
            <person name="Sasakura Y."/>
            <person name="Shoguchi E."/>
            <person name="Ueno K."/>
            <person name="Yamada L."/>
            <person name="Matsumoto J."/>
            <person name="Wasserscheid J."/>
            <person name="Dewar K."/>
            <person name="Wiley G.B."/>
            <person name="Macmil S.L."/>
            <person name="Roe B.A."/>
            <person name="Zeller R.W."/>
            <person name="Hastings K.E."/>
            <person name="Lemaire P."/>
            <person name="Lindquist E."/>
            <person name="Endo T."/>
            <person name="Hotta K."/>
            <person name="Inaba K."/>
        </authorList>
    </citation>
    <scope>NUCLEOTIDE SEQUENCE [LARGE SCALE GENOMIC DNA]</scope>
    <source>
        <strain evidence="3">wild type</strain>
    </source>
</reference>
<dbReference type="PANTHER" id="PTHR42886">
    <property type="entry name" value="RE40534P-RELATED"/>
    <property type="match status" value="1"/>
</dbReference>
<dbReference type="GO" id="GO:0052689">
    <property type="term" value="F:carboxylic ester hydrolase activity"/>
    <property type="evidence" value="ECO:0000318"/>
    <property type="project" value="GO_Central"/>
</dbReference>
<organism evidence="3 4">
    <name type="scientific">Ciona intestinalis</name>
    <name type="common">Transparent sea squirt</name>
    <name type="synonym">Ascidia intestinalis</name>
    <dbReference type="NCBI Taxonomy" id="7719"/>
    <lineage>
        <taxon>Eukaryota</taxon>
        <taxon>Metazoa</taxon>
        <taxon>Chordata</taxon>
        <taxon>Tunicata</taxon>
        <taxon>Ascidiacea</taxon>
        <taxon>Phlebobranchia</taxon>
        <taxon>Cionidae</taxon>
        <taxon>Ciona</taxon>
    </lineage>
</organism>
<protein>
    <recommendedName>
        <fullName evidence="2">AB hydrolase-1 domain-containing protein</fullName>
    </recommendedName>
</protein>
<dbReference type="InterPro" id="IPR000639">
    <property type="entry name" value="Epox_hydrolase-like"/>
</dbReference>
<reference evidence="3" key="3">
    <citation type="submission" date="2025-08" db="UniProtKB">
        <authorList>
            <consortium name="Ensembl"/>
        </authorList>
    </citation>
    <scope>IDENTIFICATION</scope>
</reference>
<dbReference type="FunFam" id="3.40.50.1820:FF:000648">
    <property type="entry name" value="1-acylglycerol-3-phosphate O-acyltransferase ABHD5-like Protein"/>
    <property type="match status" value="1"/>
</dbReference>
<dbReference type="AlphaFoldDB" id="F6XKZ6"/>
<reference evidence="3" key="4">
    <citation type="submission" date="2025-09" db="UniProtKB">
        <authorList>
            <consortium name="Ensembl"/>
        </authorList>
    </citation>
    <scope>IDENTIFICATION</scope>
</reference>
<dbReference type="STRING" id="7719.ENSCINP00000019002"/>
<dbReference type="InterPro" id="IPR029058">
    <property type="entry name" value="AB_hydrolase_fold"/>
</dbReference>
<dbReference type="PRINTS" id="PR00111">
    <property type="entry name" value="ABHYDROLASE"/>
</dbReference>
<dbReference type="GO" id="GO:0055088">
    <property type="term" value="P:lipid homeostasis"/>
    <property type="evidence" value="ECO:0000318"/>
    <property type="project" value="GO_Central"/>
</dbReference>
<evidence type="ECO:0000259" key="2">
    <source>
        <dbReference type="Pfam" id="PF00561"/>
    </source>
</evidence>
<evidence type="ECO:0000256" key="1">
    <source>
        <dbReference type="ARBA" id="ARBA00038097"/>
    </source>
</evidence>
<sequence length="259" mass="29418">MNLDALSKYRPLYAFDLLGFGRSSRPKFGSDPDEVEKMFVQSIEDWRQAQDLNKMILLGHSFGGYLVSSYALKYPDRVKSLVLVDPWGFPKLEPDGERARRVPLWIRALVRILSPFNPLGVVRAAGPWGPGLIKRFRADFKTRYPEVTEQDENTVFEYIYHCNAGSPSGESGFKQMNQDLGYAYKPMLSRIGGLRKDVPVTFVYGARSWMDVNSGHETQNLLPDNHVEVYSVKGAGHHVYADRPELFHEIIDTVCDALD</sequence>
<dbReference type="PANTHER" id="PTHR42886:SF29">
    <property type="entry name" value="PUMMELIG, ISOFORM A"/>
    <property type="match status" value="1"/>
</dbReference>
<dbReference type="HOGENOM" id="CLU_017361_0_0_1"/>
<dbReference type="GO" id="GO:0042171">
    <property type="term" value="F:lysophosphatidic acid acyltransferase activity"/>
    <property type="evidence" value="ECO:0000318"/>
    <property type="project" value="GO_Central"/>
</dbReference>
<dbReference type="GO" id="GO:0006654">
    <property type="term" value="P:phosphatidic acid biosynthetic process"/>
    <property type="evidence" value="ECO:0000318"/>
    <property type="project" value="GO_Central"/>
</dbReference>
<dbReference type="GO" id="GO:0005811">
    <property type="term" value="C:lipid droplet"/>
    <property type="evidence" value="ECO:0000318"/>
    <property type="project" value="GO_Central"/>
</dbReference>
<dbReference type="InParanoid" id="F6XKZ6"/>
<dbReference type="InterPro" id="IPR000073">
    <property type="entry name" value="AB_hydrolase_1"/>
</dbReference>
<dbReference type="PRINTS" id="PR00412">
    <property type="entry name" value="EPOXHYDRLASE"/>
</dbReference>
<reference evidence="4" key="1">
    <citation type="journal article" date="2002" name="Science">
        <title>The draft genome of Ciona intestinalis: insights into chordate and vertebrate origins.</title>
        <authorList>
            <person name="Dehal P."/>
            <person name="Satou Y."/>
            <person name="Campbell R.K."/>
            <person name="Chapman J."/>
            <person name="Degnan B."/>
            <person name="De Tomaso A."/>
            <person name="Davidson B."/>
            <person name="Di Gregorio A."/>
            <person name="Gelpke M."/>
            <person name="Goodstein D.M."/>
            <person name="Harafuji N."/>
            <person name="Hastings K.E."/>
            <person name="Ho I."/>
            <person name="Hotta K."/>
            <person name="Huang W."/>
            <person name="Kawashima T."/>
            <person name="Lemaire P."/>
            <person name="Martinez D."/>
            <person name="Meinertzhagen I.A."/>
            <person name="Necula S."/>
            <person name="Nonaka M."/>
            <person name="Putnam N."/>
            <person name="Rash S."/>
            <person name="Saiga H."/>
            <person name="Satake M."/>
            <person name="Terry A."/>
            <person name="Yamada L."/>
            <person name="Wang H.G."/>
            <person name="Awazu S."/>
            <person name="Azumi K."/>
            <person name="Boore J."/>
            <person name="Branno M."/>
            <person name="Chin-Bow S."/>
            <person name="DeSantis R."/>
            <person name="Doyle S."/>
            <person name="Francino P."/>
            <person name="Keys D.N."/>
            <person name="Haga S."/>
            <person name="Hayashi H."/>
            <person name="Hino K."/>
            <person name="Imai K.S."/>
            <person name="Inaba K."/>
            <person name="Kano S."/>
            <person name="Kobayashi K."/>
            <person name="Kobayashi M."/>
            <person name="Lee B.I."/>
            <person name="Makabe K.W."/>
            <person name="Manohar C."/>
            <person name="Matassi G."/>
            <person name="Medina M."/>
            <person name="Mochizuki Y."/>
            <person name="Mount S."/>
            <person name="Morishita T."/>
            <person name="Miura S."/>
            <person name="Nakayama A."/>
            <person name="Nishizaka S."/>
            <person name="Nomoto H."/>
            <person name="Ohta F."/>
            <person name="Oishi K."/>
            <person name="Rigoutsos I."/>
            <person name="Sano M."/>
            <person name="Sasaki A."/>
            <person name="Sasakura Y."/>
            <person name="Shoguchi E."/>
            <person name="Shin-i T."/>
            <person name="Spagnuolo A."/>
            <person name="Stainier D."/>
            <person name="Suzuki M.M."/>
            <person name="Tassy O."/>
            <person name="Takatori N."/>
            <person name="Tokuoka M."/>
            <person name="Yagi K."/>
            <person name="Yoshizaki F."/>
            <person name="Wada S."/>
            <person name="Zhang C."/>
            <person name="Hyatt P.D."/>
            <person name="Larimer F."/>
            <person name="Detter C."/>
            <person name="Doggett N."/>
            <person name="Glavina T."/>
            <person name="Hawkins T."/>
            <person name="Richardson P."/>
            <person name="Lucas S."/>
            <person name="Kohara Y."/>
            <person name="Levine M."/>
            <person name="Satoh N."/>
            <person name="Rokhsar D.S."/>
        </authorList>
    </citation>
    <scope>NUCLEOTIDE SEQUENCE [LARGE SCALE GENOMIC DNA]</scope>
</reference>
<dbReference type="Ensembl" id="ENSCINT00000019002.3">
    <property type="protein sequence ID" value="ENSCINP00000019002.3"/>
    <property type="gene ID" value="ENSCING00000009352.3"/>
</dbReference>
<accession>F6XKZ6</accession>
<dbReference type="EMBL" id="EAAA01002140">
    <property type="status" value="NOT_ANNOTATED_CDS"/>
    <property type="molecule type" value="Genomic_DNA"/>
</dbReference>
<comment type="similarity">
    <text evidence="1">Belongs to the peptidase S33 family. ABHD4/ABHD5 subfamily.</text>
</comment>
<dbReference type="Proteomes" id="UP000008144">
    <property type="component" value="Chromosome 5"/>
</dbReference>
<dbReference type="OMA" id="AFHSMMQ"/>